<dbReference type="RefSeq" id="WP_379677590.1">
    <property type="nucleotide sequence ID" value="NZ_JBHLWP010000003.1"/>
</dbReference>
<sequence length="129" mass="14662">MLKVFAYVDGSDLDEVSCQLVEAFTNFLNTWGVSSAQLVNDKFPRTAELRDDDLPEWNLGLNFEAEQLSPTEFDQLISFLSRTAAETQREFVIGGYGPKSQVAEDWGFIGKQPEPHKLQFLRDLLSRTE</sequence>
<protein>
    <recommendedName>
        <fullName evidence="3">CdiI immunity protein domain-containing protein</fullName>
    </recommendedName>
</protein>
<evidence type="ECO:0000313" key="2">
    <source>
        <dbReference type="Proteomes" id="UP001589773"/>
    </source>
</evidence>
<comment type="caution">
    <text evidence="1">The sequence shown here is derived from an EMBL/GenBank/DDBJ whole genome shotgun (WGS) entry which is preliminary data.</text>
</comment>
<name>A0ABV6FBC7_9BURK</name>
<reference evidence="1 2" key="1">
    <citation type="submission" date="2024-09" db="EMBL/GenBank/DDBJ databases">
        <authorList>
            <person name="Sun Q."/>
            <person name="Mori K."/>
        </authorList>
    </citation>
    <scope>NUCLEOTIDE SEQUENCE [LARGE SCALE GENOMIC DNA]</scope>
    <source>
        <strain evidence="1 2">CCM 7792</strain>
    </source>
</reference>
<keyword evidence="2" id="KW-1185">Reference proteome</keyword>
<evidence type="ECO:0000313" key="1">
    <source>
        <dbReference type="EMBL" id="MFC0250827.1"/>
    </source>
</evidence>
<evidence type="ECO:0008006" key="3">
    <source>
        <dbReference type="Google" id="ProtNLM"/>
    </source>
</evidence>
<accession>A0ABV6FBC7</accession>
<proteinExistence type="predicted"/>
<dbReference type="Proteomes" id="UP001589773">
    <property type="component" value="Unassembled WGS sequence"/>
</dbReference>
<gene>
    <name evidence="1" type="ORF">ACFFJK_02900</name>
</gene>
<dbReference type="EMBL" id="JBHLWP010000003">
    <property type="protein sequence ID" value="MFC0250827.1"/>
    <property type="molecule type" value="Genomic_DNA"/>
</dbReference>
<organism evidence="1 2">
    <name type="scientific">Massilia consociata</name>
    <dbReference type="NCBI Taxonomy" id="760117"/>
    <lineage>
        <taxon>Bacteria</taxon>
        <taxon>Pseudomonadati</taxon>
        <taxon>Pseudomonadota</taxon>
        <taxon>Betaproteobacteria</taxon>
        <taxon>Burkholderiales</taxon>
        <taxon>Oxalobacteraceae</taxon>
        <taxon>Telluria group</taxon>
        <taxon>Massilia</taxon>
    </lineage>
</organism>